<dbReference type="SMART" id="SM00139">
    <property type="entry name" value="MyTH4"/>
    <property type="match status" value="1"/>
</dbReference>
<dbReference type="RefSeq" id="XP_006817199.1">
    <property type="nucleotide sequence ID" value="XM_006817136.1"/>
</dbReference>
<dbReference type="PROSITE" id="PS51016">
    <property type="entry name" value="MYTH4"/>
    <property type="match status" value="1"/>
</dbReference>
<name>A0ABM0MB08_SACKO</name>
<dbReference type="InterPro" id="IPR011993">
    <property type="entry name" value="PH-like_dom_sf"/>
</dbReference>
<dbReference type="SUPFAM" id="SSF54236">
    <property type="entry name" value="Ubiquitin-like"/>
    <property type="match status" value="1"/>
</dbReference>
<dbReference type="Gene3D" id="2.30.29.30">
    <property type="entry name" value="Pleckstrin-homology domain (PH domain)/Phosphotyrosine-binding domain (PTB)"/>
    <property type="match status" value="1"/>
</dbReference>
<dbReference type="Pfam" id="PF21989">
    <property type="entry name" value="RA_2"/>
    <property type="match status" value="1"/>
</dbReference>
<dbReference type="Gene3D" id="3.10.20.90">
    <property type="entry name" value="Phosphatidylinositol 3-kinase Catalytic Subunit, Chain A, domain 1"/>
    <property type="match status" value="1"/>
</dbReference>
<accession>A0ABM0MB08</accession>
<dbReference type="InterPro" id="IPR014352">
    <property type="entry name" value="FERM/acyl-CoA-bd_prot_sf"/>
</dbReference>
<dbReference type="Pfam" id="PF00784">
    <property type="entry name" value="MyTH4"/>
    <property type="match status" value="1"/>
</dbReference>
<evidence type="ECO:0000313" key="5">
    <source>
        <dbReference type="Proteomes" id="UP000694865"/>
    </source>
</evidence>
<keyword evidence="5" id="KW-1185">Reference proteome</keyword>
<dbReference type="InterPro" id="IPR019749">
    <property type="entry name" value="Band_41_domain"/>
</dbReference>
<dbReference type="InterPro" id="IPR029071">
    <property type="entry name" value="Ubiquitin-like_domsf"/>
</dbReference>
<dbReference type="PROSITE" id="PS50057">
    <property type="entry name" value="FERM_3"/>
    <property type="match status" value="1"/>
</dbReference>
<evidence type="ECO:0000313" key="6">
    <source>
        <dbReference type="RefSeq" id="XP_006817199.1"/>
    </source>
</evidence>
<reference evidence="6" key="1">
    <citation type="submission" date="2025-08" db="UniProtKB">
        <authorList>
            <consortium name="RefSeq"/>
        </authorList>
    </citation>
    <scope>IDENTIFICATION</scope>
    <source>
        <tissue evidence="6">Testes</tissue>
    </source>
</reference>
<dbReference type="InterPro" id="IPR000299">
    <property type="entry name" value="FERM_domain"/>
</dbReference>
<gene>
    <name evidence="6" type="primary">LOC102808056</name>
</gene>
<dbReference type="SMART" id="SM00295">
    <property type="entry name" value="B41"/>
    <property type="match status" value="1"/>
</dbReference>
<dbReference type="PANTHER" id="PTHR22903:SF8">
    <property type="entry name" value="MAX-1A"/>
    <property type="match status" value="1"/>
</dbReference>
<dbReference type="Pfam" id="PF00373">
    <property type="entry name" value="FERM_M"/>
    <property type="match status" value="1"/>
</dbReference>
<dbReference type="InterPro" id="IPR019748">
    <property type="entry name" value="FERM_central"/>
</dbReference>
<feature type="domain" description="FERM" evidence="3">
    <location>
        <begin position="203"/>
        <end position="510"/>
    </location>
</feature>
<dbReference type="PANTHER" id="PTHR22903">
    <property type="entry name" value="PLEKHH PROTEIN"/>
    <property type="match status" value="1"/>
</dbReference>
<evidence type="ECO:0000256" key="1">
    <source>
        <dbReference type="ARBA" id="ARBA00022737"/>
    </source>
</evidence>
<dbReference type="InterPro" id="IPR038185">
    <property type="entry name" value="MyTH4_dom_sf"/>
</dbReference>
<evidence type="ECO:0000259" key="4">
    <source>
        <dbReference type="PROSITE" id="PS51016"/>
    </source>
</evidence>
<evidence type="ECO:0000259" key="3">
    <source>
        <dbReference type="PROSITE" id="PS50057"/>
    </source>
</evidence>
<feature type="domain" description="MyTH4" evidence="4">
    <location>
        <begin position="19"/>
        <end position="192"/>
    </location>
</feature>
<sequence>MELDGDINNPLWKHPMLYYSKDSLDKTLTTLPTEGLKKEALKMFKSCQLFMGVTMDTPSIDYHVSLAQNIVQSCLTHPVLQSELYCQLIKQTSKRPHIVGKTQPSSSSSDHSSDAHKNPVFLQGWQLLGLCTTLFLPKQKYLCYLKIHLQRHADPRNEIGKYAVFCQRSLERTIQCGGREAKPSRMEVLSLLLRNPYHHSLPMSIPVHVLNASYQVVGFDGQTTVREFIQTLNHHISMRDVKQSGFALFTNDPSGKNIEHCLQLNVKLCDVISKWERTMIETGLGGGKTEAHKAIRLTYKNRLYFRSNTKTETDKEKLLLVYQTNQDIVSGRFPINTELTLELASLLAQIEYGDYKPSSKSVEFVIEKFCPKRLQDLTADKKKQLERNLLDKWLSLSGRSLMECVRLYLTVTRKLPLFSMQLFKAKCKYGKQQEVWIGVKDDGIYILNVKNMDVLESYTYKSVESFGGCRDDFMLIPSNQSKLLFSMTKPKYYNDSLHYLAEQTDTIVIE</sequence>
<dbReference type="Gene3D" id="1.20.80.10">
    <property type="match status" value="1"/>
</dbReference>
<dbReference type="InterPro" id="IPR000857">
    <property type="entry name" value="MyTH4_dom"/>
</dbReference>
<dbReference type="CDD" id="cd17094">
    <property type="entry name" value="FERM_F1_Max1_like"/>
    <property type="match status" value="1"/>
</dbReference>
<dbReference type="Proteomes" id="UP000694865">
    <property type="component" value="Unplaced"/>
</dbReference>
<dbReference type="SUPFAM" id="SSF47031">
    <property type="entry name" value="Second domain of FERM"/>
    <property type="match status" value="1"/>
</dbReference>
<evidence type="ECO:0000256" key="2">
    <source>
        <dbReference type="ARBA" id="ARBA00023054"/>
    </source>
</evidence>
<dbReference type="InterPro" id="IPR035963">
    <property type="entry name" value="FERM_2"/>
</dbReference>
<dbReference type="GeneID" id="102808056"/>
<dbReference type="CDD" id="cd14473">
    <property type="entry name" value="FERM_B-lobe"/>
    <property type="match status" value="1"/>
</dbReference>
<keyword evidence="2" id="KW-0175">Coiled coil</keyword>
<protein>
    <submittedName>
        <fullName evidence="6">Pleckstrin homology domain-containing family H member 1-like</fullName>
    </submittedName>
</protein>
<organism evidence="5 6">
    <name type="scientific">Saccoglossus kowalevskii</name>
    <name type="common">Acorn worm</name>
    <dbReference type="NCBI Taxonomy" id="10224"/>
    <lineage>
        <taxon>Eukaryota</taxon>
        <taxon>Metazoa</taxon>
        <taxon>Hemichordata</taxon>
        <taxon>Enteropneusta</taxon>
        <taxon>Harrimaniidae</taxon>
        <taxon>Saccoglossus</taxon>
    </lineage>
</organism>
<dbReference type="Gene3D" id="1.25.40.530">
    <property type="entry name" value="MyTH4 domain"/>
    <property type="match status" value="1"/>
</dbReference>
<keyword evidence="1" id="KW-0677">Repeat</keyword>
<proteinExistence type="predicted"/>